<dbReference type="GO" id="GO:0003723">
    <property type="term" value="F:RNA binding"/>
    <property type="evidence" value="ECO:0007669"/>
    <property type="project" value="UniProtKB-UniRule"/>
</dbReference>
<dbReference type="InterPro" id="IPR016685">
    <property type="entry name" value="Silence_cplx_Nase-comp_TudorSN"/>
</dbReference>
<evidence type="ECO:0000259" key="6">
    <source>
        <dbReference type="PROSITE" id="PS50830"/>
    </source>
</evidence>
<dbReference type="SUPFAM" id="SSF63748">
    <property type="entry name" value="Tudor/PWWP/MBT"/>
    <property type="match status" value="1"/>
</dbReference>
<feature type="domain" description="Tudor" evidence="5">
    <location>
        <begin position="703"/>
        <end position="761"/>
    </location>
</feature>
<dbReference type="PROSITE" id="PS50830">
    <property type="entry name" value="TNASE_3"/>
    <property type="match status" value="4"/>
</dbReference>
<comment type="caution">
    <text evidence="7">The sequence shown here is derived from an EMBL/GenBank/DDBJ whole genome shotgun (WGS) entry which is preliminary data.</text>
</comment>
<dbReference type="PANTHER" id="PTHR12302">
    <property type="entry name" value="EBNA2 BINDING PROTEIN P100"/>
    <property type="match status" value="1"/>
</dbReference>
<evidence type="ECO:0000256" key="2">
    <source>
        <dbReference type="ARBA" id="ARBA00022490"/>
    </source>
</evidence>
<organism evidence="7 8">
    <name type="scientific">Triparma columacea</name>
    <dbReference type="NCBI Taxonomy" id="722753"/>
    <lineage>
        <taxon>Eukaryota</taxon>
        <taxon>Sar</taxon>
        <taxon>Stramenopiles</taxon>
        <taxon>Ochrophyta</taxon>
        <taxon>Bolidophyceae</taxon>
        <taxon>Parmales</taxon>
        <taxon>Triparmaceae</taxon>
        <taxon>Triparma</taxon>
    </lineage>
</organism>
<feature type="domain" description="TNase-like" evidence="6">
    <location>
        <begin position="14"/>
        <end position="158"/>
    </location>
</feature>
<feature type="domain" description="TNase-like" evidence="6">
    <location>
        <begin position="500"/>
        <end position="637"/>
    </location>
</feature>
<evidence type="ECO:0000256" key="4">
    <source>
        <dbReference type="PIRNR" id="PIRNR017179"/>
    </source>
</evidence>
<dbReference type="GO" id="GO:0006402">
    <property type="term" value="P:mRNA catabolic process"/>
    <property type="evidence" value="ECO:0007669"/>
    <property type="project" value="UniProtKB-UniRule"/>
</dbReference>
<dbReference type="GO" id="GO:0031047">
    <property type="term" value="P:regulatory ncRNA-mediated gene silencing"/>
    <property type="evidence" value="ECO:0007669"/>
    <property type="project" value="UniProtKB-UniRule"/>
</dbReference>
<accession>A0A9W7GAB0</accession>
<dbReference type="InterPro" id="IPR002999">
    <property type="entry name" value="Tudor"/>
</dbReference>
<dbReference type="AlphaFoldDB" id="A0A9W7GAB0"/>
<dbReference type="InterPro" id="IPR035437">
    <property type="entry name" value="SNase_OB-fold_sf"/>
</dbReference>
<dbReference type="OrthoDB" id="10023235at2759"/>
<dbReference type="GO" id="GO:0004518">
    <property type="term" value="F:nuclease activity"/>
    <property type="evidence" value="ECO:0007669"/>
    <property type="project" value="TreeGrafter"/>
</dbReference>
<dbReference type="GO" id="GO:0005634">
    <property type="term" value="C:nucleus"/>
    <property type="evidence" value="ECO:0007669"/>
    <property type="project" value="TreeGrafter"/>
</dbReference>
<dbReference type="Pfam" id="PF00565">
    <property type="entry name" value="SNase"/>
    <property type="match status" value="4"/>
</dbReference>
<keyword evidence="8" id="KW-1185">Reference proteome</keyword>
<dbReference type="SMART" id="SM00318">
    <property type="entry name" value="SNc"/>
    <property type="match status" value="4"/>
</dbReference>
<evidence type="ECO:0000313" key="8">
    <source>
        <dbReference type="Proteomes" id="UP001165065"/>
    </source>
</evidence>
<evidence type="ECO:0000256" key="3">
    <source>
        <dbReference type="ARBA" id="ARBA00022737"/>
    </source>
</evidence>
<dbReference type="Gene3D" id="2.30.30.140">
    <property type="match status" value="1"/>
</dbReference>
<protein>
    <submittedName>
        <fullName evidence="7">Uncharacterized protein</fullName>
    </submittedName>
</protein>
<evidence type="ECO:0000313" key="7">
    <source>
        <dbReference type="EMBL" id="GMI38252.1"/>
    </source>
</evidence>
<dbReference type="SUPFAM" id="SSF50199">
    <property type="entry name" value="Staphylococcal nuclease"/>
    <property type="match status" value="5"/>
</dbReference>
<sequence length="893" mass="97169">MATNLSPPPAPLPQAGLALVRSVLSGDTILLSAPNPSYLSACYIFHLSDIVAPRLGNTKTSTADEPGAFESKEFLRAMLIGKVVEFKVMRQANNKYFGIVNLDYNTPKAVNVNVEVVKNGHGISKAKKGGDTSADSYMESLEEAQTLARNAELGVHGSSAKVRTPQQAGEQFTLAELAKETKGKKIKVIIQHCFDGGRFKVEEVGTWRNFTIQLAGVSCPRQDAEGGPQSKFFVDLRLLNRCLDITIIGTDKNGSAAAAKVHHPKGNIAVEVLKAGLGNVSEWSARYLDVVEVAELRRTETAAKAARVGIWRGYVKPVIDGVSEAHGTVVEVVTGDTCTILMGGESYTSDEKLLKVSLASIRSPRMGGRGSDRVDEPYAFECKDRLRQLLVGKQVKVKVDYVRDIPAGEKTIKRKYATISVGKRPDVGEVLIAEGLASLQFHRDGEVRSSRYDELSAAEAVARKAKKNLHSGKDAGVRKVNDCTDPRKAKGYVGFLQRSGILKATVEYVFSGSRYKLWIPKENCSIMMALSEVRCPQPSSNNASSRPAEPFGDEAKMFAKLHVSQRTVEVQIVSCTNGGVMTGKMWVGGGEKKTNFAQTLLNTGLATIDFRDLGGSDAAILKAMETAKAAKLKIYSLVKEEPEVVVKKEGGIDEEVKTVKVSEITNGNRLFLTTDPELSEKVVARMADFKETNGLQAGPVELRKNKLVACMFDDGQGKEWYRAKVLEKKGDGARVLYVDHGNVASISVKECRMLDPGIETIPFAASECELALIKCRGLEHDEGVDAARMLSKLTWGKELTARIHGKDVDGGSGLSVTLYNVDDAESINSKLVKAGLARIIADRALMYFKRETQESAGALHDDLKEVQEEARKGRVGIWVYGDVGEDDDETAKY</sequence>
<gene>
    <name evidence="7" type="ORF">TrCOL_g808</name>
</gene>
<name>A0A9W7GAB0_9STRA</name>
<comment type="subcellular location">
    <subcellularLocation>
        <location evidence="1 4">Cytoplasm</location>
    </subcellularLocation>
</comment>
<dbReference type="GO" id="GO:0031332">
    <property type="term" value="C:RNAi effector complex"/>
    <property type="evidence" value="ECO:0007669"/>
    <property type="project" value="InterPro"/>
</dbReference>
<reference evidence="8" key="1">
    <citation type="journal article" date="2023" name="Commun. Biol.">
        <title>Genome analysis of Parmales, the sister group of diatoms, reveals the evolutionary specialization of diatoms from phago-mixotrophs to photoautotrophs.</title>
        <authorList>
            <person name="Ban H."/>
            <person name="Sato S."/>
            <person name="Yoshikawa S."/>
            <person name="Yamada K."/>
            <person name="Nakamura Y."/>
            <person name="Ichinomiya M."/>
            <person name="Sato N."/>
            <person name="Blanc-Mathieu R."/>
            <person name="Endo H."/>
            <person name="Kuwata A."/>
            <person name="Ogata H."/>
        </authorList>
    </citation>
    <scope>NUCLEOTIDE SEQUENCE [LARGE SCALE GENOMIC DNA]</scope>
</reference>
<dbReference type="InterPro" id="IPR016071">
    <property type="entry name" value="Staphylococal_nuclease_OB-fold"/>
</dbReference>
<keyword evidence="3" id="KW-0677">Repeat</keyword>
<dbReference type="PIRSF" id="PIRSF017179">
    <property type="entry name" value="RISC-Tudor-SN"/>
    <property type="match status" value="1"/>
</dbReference>
<dbReference type="Gene3D" id="2.40.50.90">
    <property type="match status" value="5"/>
</dbReference>
<dbReference type="PANTHER" id="PTHR12302:SF2">
    <property type="entry name" value="STAPHYLOCOCCAL NUCLEASE DOMAIN-CONTAINING PROTEIN 1"/>
    <property type="match status" value="1"/>
</dbReference>
<dbReference type="SMART" id="SM00333">
    <property type="entry name" value="TUDOR"/>
    <property type="match status" value="1"/>
</dbReference>
<dbReference type="Proteomes" id="UP001165065">
    <property type="component" value="Unassembled WGS sequence"/>
</dbReference>
<feature type="domain" description="TNase-like" evidence="6">
    <location>
        <begin position="184"/>
        <end position="313"/>
    </location>
</feature>
<dbReference type="EMBL" id="BRYA01001055">
    <property type="protein sequence ID" value="GMI38252.1"/>
    <property type="molecule type" value="Genomic_DNA"/>
</dbReference>
<proteinExistence type="predicted"/>
<keyword evidence="2 4" id="KW-0963">Cytoplasm</keyword>
<dbReference type="FunFam" id="2.40.50.90:FF:000010">
    <property type="entry name" value="Ribonuclease"/>
    <property type="match status" value="1"/>
</dbReference>
<evidence type="ECO:0000259" key="5">
    <source>
        <dbReference type="PROSITE" id="PS50304"/>
    </source>
</evidence>
<feature type="domain" description="TNase-like" evidence="6">
    <location>
        <begin position="323"/>
        <end position="472"/>
    </location>
</feature>
<dbReference type="GO" id="GO:0005829">
    <property type="term" value="C:cytosol"/>
    <property type="evidence" value="ECO:0007669"/>
    <property type="project" value="UniProtKB-UniRule"/>
</dbReference>
<dbReference type="PROSITE" id="PS50304">
    <property type="entry name" value="TUDOR"/>
    <property type="match status" value="1"/>
</dbReference>
<dbReference type="Pfam" id="PF00567">
    <property type="entry name" value="TUDOR"/>
    <property type="match status" value="1"/>
</dbReference>
<evidence type="ECO:0000256" key="1">
    <source>
        <dbReference type="ARBA" id="ARBA00004496"/>
    </source>
</evidence>